<evidence type="ECO:0000313" key="1">
    <source>
        <dbReference type="EMBL" id="TFK72460.1"/>
    </source>
</evidence>
<keyword evidence="2" id="KW-1185">Reference proteome</keyword>
<reference evidence="1 2" key="1">
    <citation type="journal article" date="2019" name="Nat. Ecol. Evol.">
        <title>Megaphylogeny resolves global patterns of mushroom evolution.</title>
        <authorList>
            <person name="Varga T."/>
            <person name="Krizsan K."/>
            <person name="Foldi C."/>
            <person name="Dima B."/>
            <person name="Sanchez-Garcia M."/>
            <person name="Sanchez-Ramirez S."/>
            <person name="Szollosi G.J."/>
            <person name="Szarkandi J.G."/>
            <person name="Papp V."/>
            <person name="Albert L."/>
            <person name="Andreopoulos W."/>
            <person name="Angelini C."/>
            <person name="Antonin V."/>
            <person name="Barry K.W."/>
            <person name="Bougher N.L."/>
            <person name="Buchanan P."/>
            <person name="Buyck B."/>
            <person name="Bense V."/>
            <person name="Catcheside P."/>
            <person name="Chovatia M."/>
            <person name="Cooper J."/>
            <person name="Damon W."/>
            <person name="Desjardin D."/>
            <person name="Finy P."/>
            <person name="Geml J."/>
            <person name="Haridas S."/>
            <person name="Hughes K."/>
            <person name="Justo A."/>
            <person name="Karasinski D."/>
            <person name="Kautmanova I."/>
            <person name="Kiss B."/>
            <person name="Kocsube S."/>
            <person name="Kotiranta H."/>
            <person name="LaButti K.M."/>
            <person name="Lechner B.E."/>
            <person name="Liimatainen K."/>
            <person name="Lipzen A."/>
            <person name="Lukacs Z."/>
            <person name="Mihaltcheva S."/>
            <person name="Morgado L.N."/>
            <person name="Niskanen T."/>
            <person name="Noordeloos M.E."/>
            <person name="Ohm R.A."/>
            <person name="Ortiz-Santana B."/>
            <person name="Ovrebo C."/>
            <person name="Racz N."/>
            <person name="Riley R."/>
            <person name="Savchenko A."/>
            <person name="Shiryaev A."/>
            <person name="Soop K."/>
            <person name="Spirin V."/>
            <person name="Szebenyi C."/>
            <person name="Tomsovsky M."/>
            <person name="Tulloss R.E."/>
            <person name="Uehling J."/>
            <person name="Grigoriev I.V."/>
            <person name="Vagvolgyi C."/>
            <person name="Papp T."/>
            <person name="Martin F.M."/>
            <person name="Miettinen O."/>
            <person name="Hibbett D.S."/>
            <person name="Nagy L.G."/>
        </authorList>
    </citation>
    <scope>NUCLEOTIDE SEQUENCE [LARGE SCALE GENOMIC DNA]</scope>
    <source>
        <strain evidence="1 2">NL-1719</strain>
    </source>
</reference>
<proteinExistence type="predicted"/>
<organism evidence="1 2">
    <name type="scientific">Pluteus cervinus</name>
    <dbReference type="NCBI Taxonomy" id="181527"/>
    <lineage>
        <taxon>Eukaryota</taxon>
        <taxon>Fungi</taxon>
        <taxon>Dikarya</taxon>
        <taxon>Basidiomycota</taxon>
        <taxon>Agaricomycotina</taxon>
        <taxon>Agaricomycetes</taxon>
        <taxon>Agaricomycetidae</taxon>
        <taxon>Agaricales</taxon>
        <taxon>Pluteineae</taxon>
        <taxon>Pluteaceae</taxon>
        <taxon>Pluteus</taxon>
    </lineage>
</organism>
<evidence type="ECO:0000313" key="2">
    <source>
        <dbReference type="Proteomes" id="UP000308600"/>
    </source>
</evidence>
<feature type="non-terminal residue" evidence="1">
    <location>
        <position position="1"/>
    </location>
</feature>
<sequence length="111" mass="12375">WSCLRLLLVPHVHGVCAIPQTISTFDDNEREPKTRGISLSSVLVDIRASICAGVYCFKKAHYLTRNIALIQPLPLCIAPRERFDHTVSGSDARLLEDVRAEEYEPTRSGAV</sequence>
<accession>A0ACD3B301</accession>
<dbReference type="Proteomes" id="UP000308600">
    <property type="component" value="Unassembled WGS sequence"/>
</dbReference>
<name>A0ACD3B301_9AGAR</name>
<gene>
    <name evidence="1" type="ORF">BDN72DRAFT_836234</name>
</gene>
<dbReference type="EMBL" id="ML208285">
    <property type="protein sequence ID" value="TFK72460.1"/>
    <property type="molecule type" value="Genomic_DNA"/>
</dbReference>
<protein>
    <submittedName>
        <fullName evidence="1">Uncharacterized protein</fullName>
    </submittedName>
</protein>